<proteinExistence type="predicted"/>
<keyword evidence="2" id="KW-1185">Reference proteome</keyword>
<dbReference type="Proteomes" id="UP000250266">
    <property type="component" value="Unassembled WGS sequence"/>
</dbReference>
<dbReference type="EMBL" id="KV745014">
    <property type="protein sequence ID" value="OCK79266.1"/>
    <property type="molecule type" value="Genomic_DNA"/>
</dbReference>
<reference evidence="1 2" key="1">
    <citation type="journal article" date="2016" name="Nat. Commun.">
        <title>Ectomycorrhizal ecology is imprinted in the genome of the dominant symbiotic fungus Cenococcum geophilum.</title>
        <authorList>
            <consortium name="DOE Joint Genome Institute"/>
            <person name="Peter M."/>
            <person name="Kohler A."/>
            <person name="Ohm R.A."/>
            <person name="Kuo A."/>
            <person name="Krutzmann J."/>
            <person name="Morin E."/>
            <person name="Arend M."/>
            <person name="Barry K.W."/>
            <person name="Binder M."/>
            <person name="Choi C."/>
            <person name="Clum A."/>
            <person name="Copeland A."/>
            <person name="Grisel N."/>
            <person name="Haridas S."/>
            <person name="Kipfer T."/>
            <person name="LaButti K."/>
            <person name="Lindquist E."/>
            <person name="Lipzen A."/>
            <person name="Maire R."/>
            <person name="Meier B."/>
            <person name="Mihaltcheva S."/>
            <person name="Molinier V."/>
            <person name="Murat C."/>
            <person name="Poggeler S."/>
            <person name="Quandt C.A."/>
            <person name="Sperisen C."/>
            <person name="Tritt A."/>
            <person name="Tisserant E."/>
            <person name="Crous P.W."/>
            <person name="Henrissat B."/>
            <person name="Nehls U."/>
            <person name="Egli S."/>
            <person name="Spatafora J.W."/>
            <person name="Grigoriev I.V."/>
            <person name="Martin F.M."/>
        </authorList>
    </citation>
    <scope>NUCLEOTIDE SEQUENCE [LARGE SCALE GENOMIC DNA]</scope>
    <source>
        <strain evidence="1 2">CBS 459.81</strain>
    </source>
</reference>
<name>A0A8E2E8C6_9PEZI</name>
<organism evidence="1 2">
    <name type="scientific">Lepidopterella palustris CBS 459.81</name>
    <dbReference type="NCBI Taxonomy" id="1314670"/>
    <lineage>
        <taxon>Eukaryota</taxon>
        <taxon>Fungi</taxon>
        <taxon>Dikarya</taxon>
        <taxon>Ascomycota</taxon>
        <taxon>Pezizomycotina</taxon>
        <taxon>Dothideomycetes</taxon>
        <taxon>Pleosporomycetidae</taxon>
        <taxon>Mytilinidiales</taxon>
        <taxon>Argynnaceae</taxon>
        <taxon>Lepidopterella</taxon>
    </lineage>
</organism>
<evidence type="ECO:0000313" key="1">
    <source>
        <dbReference type="EMBL" id="OCK79266.1"/>
    </source>
</evidence>
<sequence length="859" mass="99796">MPTRPDEIDEEEQDSRRLRKKWNIYFWRQYGTFRWPEWCRKYVEDINQVISTRYDGYAASVDEHQPWTRGNLSRAEELANFAQKCIRDQVNEETWRYRLEGRVFFRFEKEVACPKCRGRIWRSKTEVSHAGDPRLKIRQEKRITCSCPDVDGGDPGLSDIFLDLCGTSMIHEDVSFPKPKKTSVPVKPDHVWGLSQTSLFTSALEAHCVRGITDSNNTKRVEEVISSNPYPTSDKPLLFPFLVAEAKQEKTLDTVSDIEKKSAFAIRTSLKKQKQLFELVKEHLPASSREPILPLVWFIAWKGDEWHLYFGYTEDIPGATEPNNFKSVIVEIWSGHISDRESALHLLLLIDYIVDWGRDIYRPRVLSYLRILSIPDVEKAMSIGPDSNIFSLRPTESWMRRGRQDADSVDWLDSVESDPPDIPSNSKLQHFDSKVGCVRQASDLESHVRGLYITADNLNTLLYSFETESQVQDFCVTILQFLRKSSFRTNGDEILRLVERAWAPHHQPRYPYSGEVYVLMSFSYYFNIQWDLVREFSFLAVAQEALDRICDISQRKRTWSRDIKTDSIHLVWSSEDWRECRNLMLQANPLRRKEIFTAAIERMTYTFDVNPPRSAYTFNIDGMTGVATYPIASEQIRPHHIRLNLCKHGDSKTFRLTVLSMHEKYRIGRRDLEEPFLWKSKRYGIDPIFEGNLPLSSSLSQTADKLDECLAILEKRFASIRFLVGDFISSNTKVHKGFPPLCIYILEDVGRPVTHRFLCIALQNWACKERFPSTVREGRPGKFNRKLLVKANGVEMTPAEISSVDGIKSRIPQLREPENITKMMLEWIETLTENIEGDSMLNEEGLLLVEISEHLFRLL</sequence>
<evidence type="ECO:0000313" key="2">
    <source>
        <dbReference type="Proteomes" id="UP000250266"/>
    </source>
</evidence>
<dbReference type="OrthoDB" id="3538597at2759"/>
<dbReference type="AlphaFoldDB" id="A0A8E2E8C6"/>
<protein>
    <submittedName>
        <fullName evidence="1">Uncharacterized protein</fullName>
    </submittedName>
</protein>
<accession>A0A8E2E8C6</accession>
<gene>
    <name evidence="1" type="ORF">K432DRAFT_444021</name>
</gene>